<dbReference type="AlphaFoldDB" id="N9DLI9"/>
<feature type="transmembrane region" description="Helical" evidence="1">
    <location>
        <begin position="20"/>
        <end position="42"/>
    </location>
</feature>
<dbReference type="Proteomes" id="UP000018460">
    <property type="component" value="Unassembled WGS sequence"/>
</dbReference>
<dbReference type="PATRIC" id="fig|1120925.3.peg.3349"/>
<feature type="transmembrane region" description="Helical" evidence="1">
    <location>
        <begin position="143"/>
        <end position="164"/>
    </location>
</feature>
<feature type="transmembrane region" description="Helical" evidence="1">
    <location>
        <begin position="103"/>
        <end position="123"/>
    </location>
</feature>
<feature type="transmembrane region" description="Helical" evidence="1">
    <location>
        <begin position="318"/>
        <end position="339"/>
    </location>
</feature>
<comment type="caution">
    <text evidence="2">The sequence shown here is derived from an EMBL/GenBank/DDBJ whole genome shotgun (WGS) entry which is preliminary data.</text>
</comment>
<keyword evidence="1" id="KW-0812">Transmembrane</keyword>
<sequence length="345" mass="38868">MGSLFEMPWLQDGGFFDSGLCNTMTIEILMVIGFCLAAYSIVGNDVPQTLGTFISSNAHRPWWLLWLYVSSILTAVLLYGWFASGVGDASYGRLNTIPFPKDGVTWLYIVPPILLIILTKYGIPVSTTFLVLTIFSPSSLGSMLTKSMMGYAVAFLVAIVVYRFVIKQISIHFSKTRHEPHSRIWVGLQWVSTAFLWSQWLIQDLANIFVYVPRAVPLWFLLFAISVFVILLGIILYRRGGAIQNIIDTKTGVADIRSATIIDFIYATILLVFKEWSNIPMSTTWVFLGLLAGREFAMAMHLHEVNKYKTSRNVSKDAMKLMFGLVISIFLATTLPWFYHAVSGR</sequence>
<name>N9DLI9_9GAMM</name>
<evidence type="ECO:0000313" key="3">
    <source>
        <dbReference type="Proteomes" id="UP000018460"/>
    </source>
</evidence>
<gene>
    <name evidence="2" type="ORF">F941_03193</name>
</gene>
<keyword evidence="1" id="KW-0472">Membrane</keyword>
<organism evidence="2 3">
    <name type="scientific">Acinetobacter bouvetii DSM 14964 = CIP 107468</name>
    <dbReference type="NCBI Taxonomy" id="1120925"/>
    <lineage>
        <taxon>Bacteria</taxon>
        <taxon>Pseudomonadati</taxon>
        <taxon>Pseudomonadota</taxon>
        <taxon>Gammaproteobacteria</taxon>
        <taxon>Moraxellales</taxon>
        <taxon>Moraxellaceae</taxon>
        <taxon>Acinetobacter</taxon>
    </lineage>
</organism>
<feature type="transmembrane region" description="Helical" evidence="1">
    <location>
        <begin position="62"/>
        <end position="82"/>
    </location>
</feature>
<keyword evidence="1" id="KW-1133">Transmembrane helix</keyword>
<proteinExistence type="predicted"/>
<evidence type="ECO:0000313" key="2">
    <source>
        <dbReference type="EMBL" id="ENV81363.1"/>
    </source>
</evidence>
<dbReference type="eggNOG" id="COG0683">
    <property type="taxonomic scope" value="Bacteria"/>
</dbReference>
<reference evidence="2 3" key="1">
    <citation type="submission" date="2013-02" db="EMBL/GenBank/DDBJ databases">
        <title>The Genome Sequence of Acinetobacter bouvetii CIP 107468.</title>
        <authorList>
            <consortium name="The Broad Institute Genome Sequencing Platform"/>
            <consortium name="The Broad Institute Genome Sequencing Center for Infectious Disease"/>
            <person name="Cerqueira G."/>
            <person name="Feldgarden M."/>
            <person name="Courvalin P."/>
            <person name="Perichon B."/>
            <person name="Grillot-Courvalin C."/>
            <person name="Clermont D."/>
            <person name="Rocha E."/>
            <person name="Yoon E.-J."/>
            <person name="Nemec A."/>
            <person name="Walker B."/>
            <person name="Young S.K."/>
            <person name="Zeng Q."/>
            <person name="Gargeya S."/>
            <person name="Fitzgerald M."/>
            <person name="Haas B."/>
            <person name="Abouelleil A."/>
            <person name="Alvarado L."/>
            <person name="Arachchi H.M."/>
            <person name="Berlin A.M."/>
            <person name="Chapman S.B."/>
            <person name="Dewar J."/>
            <person name="Goldberg J."/>
            <person name="Griggs A."/>
            <person name="Gujja S."/>
            <person name="Hansen M."/>
            <person name="Howarth C."/>
            <person name="Imamovic A."/>
            <person name="Larimer J."/>
            <person name="McCowan C."/>
            <person name="Murphy C."/>
            <person name="Neiman D."/>
            <person name="Pearson M."/>
            <person name="Priest M."/>
            <person name="Roberts A."/>
            <person name="Saif S."/>
            <person name="Shea T."/>
            <person name="Sisk P."/>
            <person name="Sykes S."/>
            <person name="Wortman J."/>
            <person name="Nusbaum C."/>
            <person name="Birren B."/>
        </authorList>
    </citation>
    <scope>NUCLEOTIDE SEQUENCE [LARGE SCALE GENOMIC DNA]</scope>
    <source>
        <strain evidence="2 3">CIP 107468</strain>
    </source>
</reference>
<dbReference type="EMBL" id="APQD01000024">
    <property type="protein sequence ID" value="ENV81363.1"/>
    <property type="molecule type" value="Genomic_DNA"/>
</dbReference>
<keyword evidence="3" id="KW-1185">Reference proteome</keyword>
<evidence type="ECO:0000256" key="1">
    <source>
        <dbReference type="SAM" id="Phobius"/>
    </source>
</evidence>
<protein>
    <submittedName>
        <fullName evidence="2">Uncharacterized protein</fullName>
    </submittedName>
</protein>
<accession>N9DLI9</accession>
<feature type="transmembrane region" description="Helical" evidence="1">
    <location>
        <begin position="214"/>
        <end position="236"/>
    </location>
</feature>